<proteinExistence type="predicted"/>
<evidence type="ECO:0000313" key="3">
    <source>
        <dbReference type="Proteomes" id="UP000478052"/>
    </source>
</evidence>
<keyword evidence="3" id="KW-1185">Reference proteome</keyword>
<dbReference type="InterPro" id="IPR032071">
    <property type="entry name" value="DUF4806"/>
</dbReference>
<dbReference type="Pfam" id="PF16064">
    <property type="entry name" value="DUF4806"/>
    <property type="match status" value="1"/>
</dbReference>
<dbReference type="EMBL" id="VUJU01007338">
    <property type="protein sequence ID" value="KAF0746064.1"/>
    <property type="molecule type" value="Genomic_DNA"/>
</dbReference>
<dbReference type="PANTHER" id="PTHR33053:SF24">
    <property type="entry name" value="TRANSPOSASE DOMAIN-CONTAINING PROTEIN"/>
    <property type="match status" value="1"/>
</dbReference>
<evidence type="ECO:0000259" key="1">
    <source>
        <dbReference type="Pfam" id="PF16064"/>
    </source>
</evidence>
<gene>
    <name evidence="2" type="ORF">FWK35_00028750</name>
</gene>
<dbReference type="PANTHER" id="PTHR33053">
    <property type="entry name" value="PROTEIN, PUTATIVE-RELATED"/>
    <property type="match status" value="1"/>
</dbReference>
<name>A0A6G0XZN0_APHCR</name>
<dbReference type="AlphaFoldDB" id="A0A6G0XZN0"/>
<comment type="caution">
    <text evidence="2">The sequence shown here is derived from an EMBL/GenBank/DDBJ whole genome shotgun (WGS) entry which is preliminary data.</text>
</comment>
<reference evidence="2 3" key="1">
    <citation type="submission" date="2019-08" db="EMBL/GenBank/DDBJ databases">
        <title>Whole genome of Aphis craccivora.</title>
        <authorList>
            <person name="Voronova N.V."/>
            <person name="Shulinski R.S."/>
            <person name="Bandarenka Y.V."/>
            <person name="Zhorov D.G."/>
            <person name="Warner D."/>
        </authorList>
    </citation>
    <scope>NUCLEOTIDE SEQUENCE [LARGE SCALE GENOMIC DNA]</scope>
    <source>
        <strain evidence="2">180601</strain>
        <tissue evidence="2">Whole Body</tissue>
    </source>
</reference>
<protein>
    <submittedName>
        <fullName evidence="2">DUF4806 domain-containing protein</fullName>
    </submittedName>
</protein>
<sequence length="1113" mass="127376">MLRSNNLSKSTKRRRLLDELNFIQHLTDSSNNILPDTNGSDELENPSPLTVGNNIPLDFSNNLPMEIKHYTDEILSNTTTYNKLSDHIEPNTISNIPNLNLNVTSVGDDNDGIIKQPFSTKLIQWATEHNVPNNTFDSLLKILNTHKCFNDFPVSSRTFYKNHSGVYYNKPVKTKIVSPGIYYHFGVGYSIKKYIDKQFSSETIKLVIGIDGLPLMKSSGSAFWPILGYIRQENETVFPIGIYWGYSKPNDSNVFLNDFVAEIRELILNGIDVELLNNNSLTVFHKKVIIDTFCCDAPARAFLLKTKTHTGFYSCARCTVKGQYLLRRVCFPNLHCSIRTHEDFINTIQRQYHNDGDVTKIISIPNFDVIHNFSLDYMHIVCLGVVKKILMLWKGSFNVGRRDGNNQKLNNRIIRNISDRLLSFKTCIPCDFVRKPRSLDELARCKATEYRLFLLYVGIVSIHSIVPKKIYQHFLSLSIAMTIYLSPNFGDLAAFAKSLMLKFVKDFGSLYGNHLISHNVHALIHLFDDYNKFGSLDSVSCFKFESYMGYLKKLVCKSDKPLQQVVKRFEERSSLINSTTVSQSNKKNENLLNKYFKEHNDGPLISDTTSPQFKILILDKIKIKIHVNADSYVGLHINSSFALVKVVNICYCQSLKKNIILGRQYNKLEKLFDKPIKSDTLGIYKVSEFSKTICKYNIEDIFTKIIMWAIVHFTADNSVDYVPSGWIRKNGITVFCAWPNNDTNLKKFRSNRLHPDKSNFTYYKCRVISKDIALLSEARTKAEKAQFTSDVSDVDNYKIKQKNIKSSNKSVEAVNNSILPGYSSEYVNDDCVMVKKDDSLFNLHESDECSDNVSTVDDSDEDKDYVPIKKVENQHNTNTWLTEDSEVNDENMVAEDTQNNKPGLSTSIVTHNNCDTHILSQSQSLQSLKIGPVHSQSFIGFQKATLNYLAFLKVEISKIADNQQQVLEYIKQSNNVNTFQGSVGDQQMEHEIDYFIHNWPISTNEGLTNMEEKMKLDINFKKQVVWELARVGGKSLKSMIYKMMKKVFDDQILISFTYYGLRNKNNFSLLAINKAIFEAVNKSNIKHSPDDEIITSIGKWLTCAKGRLEKKRN</sequence>
<feature type="domain" description="DUF4806" evidence="1">
    <location>
        <begin position="999"/>
        <end position="1078"/>
    </location>
</feature>
<dbReference type="Proteomes" id="UP000478052">
    <property type="component" value="Unassembled WGS sequence"/>
</dbReference>
<accession>A0A6G0XZN0</accession>
<dbReference type="OrthoDB" id="6634736at2759"/>
<organism evidence="2 3">
    <name type="scientific">Aphis craccivora</name>
    <name type="common">Cowpea aphid</name>
    <dbReference type="NCBI Taxonomy" id="307492"/>
    <lineage>
        <taxon>Eukaryota</taxon>
        <taxon>Metazoa</taxon>
        <taxon>Ecdysozoa</taxon>
        <taxon>Arthropoda</taxon>
        <taxon>Hexapoda</taxon>
        <taxon>Insecta</taxon>
        <taxon>Pterygota</taxon>
        <taxon>Neoptera</taxon>
        <taxon>Paraneoptera</taxon>
        <taxon>Hemiptera</taxon>
        <taxon>Sternorrhyncha</taxon>
        <taxon>Aphidomorpha</taxon>
        <taxon>Aphidoidea</taxon>
        <taxon>Aphididae</taxon>
        <taxon>Aphidini</taxon>
        <taxon>Aphis</taxon>
        <taxon>Aphis</taxon>
    </lineage>
</organism>
<evidence type="ECO:0000313" key="2">
    <source>
        <dbReference type="EMBL" id="KAF0746064.1"/>
    </source>
</evidence>